<organism evidence="1">
    <name type="scientific">Citrobacter freundii</name>
    <dbReference type="NCBI Taxonomy" id="546"/>
    <lineage>
        <taxon>Bacteria</taxon>
        <taxon>Pseudomonadati</taxon>
        <taxon>Pseudomonadota</taxon>
        <taxon>Gammaproteobacteria</taxon>
        <taxon>Enterobacterales</taxon>
        <taxon>Enterobacteriaceae</taxon>
        <taxon>Citrobacter</taxon>
        <taxon>Citrobacter freundii complex</taxon>
    </lineage>
</organism>
<evidence type="ECO:0000313" key="1">
    <source>
        <dbReference type="EMBL" id="ALT06308.1"/>
    </source>
</evidence>
<accession>A0A0U3A229</accession>
<proteinExistence type="predicted"/>
<geneLocation type="plasmid" evidence="1">
    <name>pKPC2_CF65</name>
</geneLocation>
<dbReference type="AlphaFoldDB" id="A0A0U3A229"/>
<keyword evidence="1" id="KW-0614">Plasmid</keyword>
<dbReference type="RefSeq" id="WP_053389840.1">
    <property type="nucleotide sequence ID" value="NZ_KU176944.1"/>
</dbReference>
<reference evidence="1" key="1">
    <citation type="submission" date="2015-11" db="EMBL/GenBank/DDBJ databases">
        <authorList>
            <person name="Zong Z."/>
            <person name="Wu W."/>
            <person name="Feng Y."/>
        </authorList>
    </citation>
    <scope>NUCLEOTIDE SEQUENCE</scope>
    <source>
        <strain evidence="1">WCHCF65</strain>
        <plasmid evidence="1">pKPC2_CF65</plasmid>
    </source>
</reference>
<protein>
    <submittedName>
        <fullName evidence="1">Uncharacterized protein</fullName>
    </submittedName>
</protein>
<name>A0A0U3A229_CITFR</name>
<gene>
    <name evidence="1" type="ORF">pKPC2_CF65_00005</name>
</gene>
<sequence length="90" mass="10550">MKEQEDLERFRMTIDEYLAMMEEDPLPEATMNVLREILAEIKSVTPSFIAQTGTLAKLAEEHSDTFRALPEDRKRSYESIFRGPIFFVYD</sequence>
<dbReference type="EMBL" id="KU176944">
    <property type="protein sequence ID" value="ALT06308.1"/>
    <property type="molecule type" value="Genomic_DNA"/>
</dbReference>